<accession>A0A2V3VW97</accession>
<evidence type="ECO:0000256" key="3">
    <source>
        <dbReference type="ARBA" id="ARBA00022475"/>
    </source>
</evidence>
<dbReference type="OrthoDB" id="9778331at2"/>
<evidence type="ECO:0000256" key="1">
    <source>
        <dbReference type="ARBA" id="ARBA00004651"/>
    </source>
</evidence>
<evidence type="ECO:0000313" key="10">
    <source>
        <dbReference type="EMBL" id="PXW86217.1"/>
    </source>
</evidence>
<gene>
    <name evidence="10" type="ORF">DFR56_10831</name>
</gene>
<keyword evidence="11" id="KW-1185">Reference proteome</keyword>
<feature type="domain" description="YetF-like N-terminal transmembrane" evidence="9">
    <location>
        <begin position="7"/>
        <end position="79"/>
    </location>
</feature>
<evidence type="ECO:0000259" key="8">
    <source>
        <dbReference type="Pfam" id="PF04239"/>
    </source>
</evidence>
<keyword evidence="5 7" id="KW-1133">Transmembrane helix</keyword>
<feature type="transmembrane region" description="Helical" evidence="7">
    <location>
        <begin position="6"/>
        <end position="26"/>
    </location>
</feature>
<dbReference type="Pfam" id="PF04239">
    <property type="entry name" value="DUF421"/>
    <property type="match status" value="1"/>
</dbReference>
<feature type="transmembrane region" description="Helical" evidence="7">
    <location>
        <begin position="63"/>
        <end position="81"/>
    </location>
</feature>
<dbReference type="RefSeq" id="WP_110395641.1">
    <property type="nucleotide sequence ID" value="NZ_JBHUHB010000001.1"/>
</dbReference>
<dbReference type="Pfam" id="PF20730">
    <property type="entry name" value="YetF_N"/>
    <property type="match status" value="1"/>
</dbReference>
<evidence type="ECO:0000256" key="4">
    <source>
        <dbReference type="ARBA" id="ARBA00022692"/>
    </source>
</evidence>
<feature type="transmembrane region" description="Helical" evidence="7">
    <location>
        <begin position="33"/>
        <end position="51"/>
    </location>
</feature>
<feature type="domain" description="YetF C-terminal" evidence="8">
    <location>
        <begin position="83"/>
        <end position="212"/>
    </location>
</feature>
<evidence type="ECO:0000256" key="5">
    <source>
        <dbReference type="ARBA" id="ARBA00022989"/>
    </source>
</evidence>
<evidence type="ECO:0000259" key="9">
    <source>
        <dbReference type="Pfam" id="PF20730"/>
    </source>
</evidence>
<dbReference type="Proteomes" id="UP000247978">
    <property type="component" value="Unassembled WGS sequence"/>
</dbReference>
<evidence type="ECO:0000256" key="2">
    <source>
        <dbReference type="ARBA" id="ARBA00006448"/>
    </source>
</evidence>
<comment type="caution">
    <text evidence="10">The sequence shown here is derived from an EMBL/GenBank/DDBJ whole genome shotgun (WGS) entry which is preliminary data.</text>
</comment>
<sequence length="238" mass="27244">MIESFVVVVRAIIAFFTLLIFTRILGKQQISQLSFFDYITGITIGSIAATLTTDLTSRAWPHWVGLFLWTLLVFIFQWITLKGRNIAKYIDGEPAIVILKGKIMEDTLKKTRYRAADLLKLLRSKDVFEISEVEYAVLETSGELSILKKAESLPLTPKDIGLLTSYKGISRELIYDGKVMEQNLNYIGKDEKWLLNQIRSNGFGSFDEVFLVLIDESNKLFIDGYRDSRNEKEPKTLE</sequence>
<comment type="similarity">
    <text evidence="2">Belongs to the UPF0702 family.</text>
</comment>
<dbReference type="Gene3D" id="3.30.240.20">
    <property type="entry name" value="bsu07140 like domains"/>
    <property type="match status" value="2"/>
</dbReference>
<name>A0A2V3VW97_9BACI</name>
<dbReference type="InterPro" id="IPR023090">
    <property type="entry name" value="UPF0702_alpha/beta_dom_sf"/>
</dbReference>
<keyword evidence="4 7" id="KW-0812">Transmembrane</keyword>
<dbReference type="AlphaFoldDB" id="A0A2V3VW97"/>
<comment type="subcellular location">
    <subcellularLocation>
        <location evidence="1">Cell membrane</location>
        <topology evidence="1">Multi-pass membrane protein</topology>
    </subcellularLocation>
</comment>
<dbReference type="PANTHER" id="PTHR34582:SF7">
    <property type="entry name" value="UPF0702 TRANSMEMBRANE PROTEIN YDFS"/>
    <property type="match status" value="1"/>
</dbReference>
<proteinExistence type="inferred from homology"/>
<protein>
    <submittedName>
        <fullName evidence="10">Uncharacterized membrane protein YcaP (DUF421 family)</fullName>
    </submittedName>
</protein>
<organism evidence="10 11">
    <name type="scientific">Pseudogracilibacillus auburnensis</name>
    <dbReference type="NCBI Taxonomy" id="1494959"/>
    <lineage>
        <taxon>Bacteria</taxon>
        <taxon>Bacillati</taxon>
        <taxon>Bacillota</taxon>
        <taxon>Bacilli</taxon>
        <taxon>Bacillales</taxon>
        <taxon>Bacillaceae</taxon>
        <taxon>Pseudogracilibacillus</taxon>
    </lineage>
</organism>
<evidence type="ECO:0000313" key="11">
    <source>
        <dbReference type="Proteomes" id="UP000247978"/>
    </source>
</evidence>
<dbReference type="InterPro" id="IPR007353">
    <property type="entry name" value="DUF421"/>
</dbReference>
<evidence type="ECO:0000256" key="7">
    <source>
        <dbReference type="SAM" id="Phobius"/>
    </source>
</evidence>
<dbReference type="GO" id="GO:0005886">
    <property type="term" value="C:plasma membrane"/>
    <property type="evidence" value="ECO:0007669"/>
    <property type="project" value="UniProtKB-SubCell"/>
</dbReference>
<keyword evidence="3" id="KW-1003">Cell membrane</keyword>
<reference evidence="10 11" key="1">
    <citation type="submission" date="2018-05" db="EMBL/GenBank/DDBJ databases">
        <title>Genomic Encyclopedia of Type Strains, Phase IV (KMG-IV): sequencing the most valuable type-strain genomes for metagenomic binning, comparative biology and taxonomic classification.</title>
        <authorList>
            <person name="Goeker M."/>
        </authorList>
    </citation>
    <scope>NUCLEOTIDE SEQUENCE [LARGE SCALE GENOMIC DNA]</scope>
    <source>
        <strain evidence="10 11">DSM 28556</strain>
    </source>
</reference>
<dbReference type="PANTHER" id="PTHR34582">
    <property type="entry name" value="UPF0702 TRANSMEMBRANE PROTEIN YCAP"/>
    <property type="match status" value="1"/>
</dbReference>
<dbReference type="EMBL" id="QJJQ01000008">
    <property type="protein sequence ID" value="PXW86217.1"/>
    <property type="molecule type" value="Genomic_DNA"/>
</dbReference>
<dbReference type="InterPro" id="IPR048454">
    <property type="entry name" value="YetF_N"/>
</dbReference>
<evidence type="ECO:0000256" key="6">
    <source>
        <dbReference type="ARBA" id="ARBA00023136"/>
    </source>
</evidence>
<keyword evidence="6 7" id="KW-0472">Membrane</keyword>